<reference evidence="2" key="2">
    <citation type="submission" date="2020-09" db="EMBL/GenBank/DDBJ databases">
        <authorList>
            <person name="Sun Q."/>
            <person name="Zhou Y."/>
        </authorList>
    </citation>
    <scope>NUCLEOTIDE SEQUENCE</scope>
    <source>
        <strain evidence="2">CGMCC 1.12181</strain>
    </source>
</reference>
<dbReference type="GO" id="GO:0035438">
    <property type="term" value="F:cyclic-di-GMP binding"/>
    <property type="evidence" value="ECO:0007669"/>
    <property type="project" value="InterPro"/>
</dbReference>
<name>A0A917FSP0_9GAMM</name>
<feature type="domain" description="PilZ" evidence="1">
    <location>
        <begin position="21"/>
        <end position="116"/>
    </location>
</feature>
<reference evidence="2" key="1">
    <citation type="journal article" date="2014" name="Int. J. Syst. Evol. Microbiol.">
        <title>Complete genome sequence of Corynebacterium casei LMG S-19264T (=DSM 44701T), isolated from a smear-ripened cheese.</title>
        <authorList>
            <consortium name="US DOE Joint Genome Institute (JGI-PGF)"/>
            <person name="Walter F."/>
            <person name="Albersmeier A."/>
            <person name="Kalinowski J."/>
            <person name="Ruckert C."/>
        </authorList>
    </citation>
    <scope>NUCLEOTIDE SEQUENCE</scope>
    <source>
        <strain evidence="2">CGMCC 1.12181</strain>
    </source>
</reference>
<dbReference type="RefSeq" id="WP_188365760.1">
    <property type="nucleotide sequence ID" value="NZ_BAABJF010000024.1"/>
</dbReference>
<dbReference type="EMBL" id="BMEO01000011">
    <property type="protein sequence ID" value="GGG00029.1"/>
    <property type="molecule type" value="Genomic_DNA"/>
</dbReference>
<evidence type="ECO:0000313" key="2">
    <source>
        <dbReference type="EMBL" id="GGG00029.1"/>
    </source>
</evidence>
<accession>A0A917FSP0</accession>
<gene>
    <name evidence="2" type="ORF">GCM10011365_21580</name>
</gene>
<evidence type="ECO:0000313" key="3">
    <source>
        <dbReference type="Proteomes" id="UP000605253"/>
    </source>
</evidence>
<proteinExistence type="predicted"/>
<dbReference type="SUPFAM" id="SSF141371">
    <property type="entry name" value="PilZ domain-like"/>
    <property type="match status" value="1"/>
</dbReference>
<keyword evidence="3" id="KW-1185">Reference proteome</keyword>
<protein>
    <recommendedName>
        <fullName evidence="1">PilZ domain-containing protein</fullName>
    </recommendedName>
</protein>
<evidence type="ECO:0000259" key="1">
    <source>
        <dbReference type="Pfam" id="PF07238"/>
    </source>
</evidence>
<dbReference type="Proteomes" id="UP000605253">
    <property type="component" value="Unassembled WGS sequence"/>
</dbReference>
<dbReference type="Gene3D" id="2.40.10.220">
    <property type="entry name" value="predicted glycosyltransferase like domains"/>
    <property type="match status" value="1"/>
</dbReference>
<dbReference type="InterPro" id="IPR009875">
    <property type="entry name" value="PilZ_domain"/>
</dbReference>
<dbReference type="Pfam" id="PF07238">
    <property type="entry name" value="PilZ"/>
    <property type="match status" value="1"/>
</dbReference>
<organism evidence="2 3">
    <name type="scientific">Marinicella pacifica</name>
    <dbReference type="NCBI Taxonomy" id="1171543"/>
    <lineage>
        <taxon>Bacteria</taxon>
        <taxon>Pseudomonadati</taxon>
        <taxon>Pseudomonadota</taxon>
        <taxon>Gammaproteobacteria</taxon>
        <taxon>Lysobacterales</taxon>
        <taxon>Marinicellaceae</taxon>
        <taxon>Marinicella</taxon>
    </lineage>
</organism>
<dbReference type="AlphaFoldDB" id="A0A917FSP0"/>
<comment type="caution">
    <text evidence="2">The sequence shown here is derived from an EMBL/GenBank/DDBJ whole genome shotgun (WGS) entry which is preliminary data.</text>
</comment>
<sequence>MSTIADFRQPAAKHAMNDYPEKRQFTRIPLTKEVTLYSGVSCWQSHIYDISLKGVLLACPEQTTVKAGDIFRLQIPIENSPSIIMNIRVVHLRNDLFGAEWTQIDMESFAILKRTIEMNLSKKDALRQDIQSLSADK</sequence>